<sequence length="259" mass="28547">MPSTGVTFATLPRSHSDPSKFHRLTTLYKSFRLLSLRLSPESFGSTYAREAAFPWDAWTSRLSNPLATTIVAYRTTSSSDPAPETEPAPAGVPATPDNASLDAALDAEWLASLTIIGPLDAATLATSLHLDPDLVDLGSSQETETETETPTRQQQQHILNGMYVVPSARGEKLGVRILEHVKDLVTSEARSQGRGARVSLIVDYDNAAARRTYERCRFEVVHRYWFDDYREGRGARTEAAVMVLDIGSQVERHVTDNLT</sequence>
<dbReference type="Pfam" id="PF00583">
    <property type="entry name" value="Acetyltransf_1"/>
    <property type="match status" value="1"/>
</dbReference>
<dbReference type="InterPro" id="IPR016181">
    <property type="entry name" value="Acyl_CoA_acyltransferase"/>
</dbReference>
<dbReference type="AlphaFoldDB" id="A0A1B7YHB8"/>
<dbReference type="KEGG" id="chig:CH63R_03749"/>
<organism evidence="3 4">
    <name type="scientific">Colletotrichum higginsianum (strain IMI 349063)</name>
    <name type="common">Crucifer anthracnose fungus</name>
    <dbReference type="NCBI Taxonomy" id="759273"/>
    <lineage>
        <taxon>Eukaryota</taxon>
        <taxon>Fungi</taxon>
        <taxon>Dikarya</taxon>
        <taxon>Ascomycota</taxon>
        <taxon>Pezizomycotina</taxon>
        <taxon>Sordariomycetes</taxon>
        <taxon>Hypocreomycetidae</taxon>
        <taxon>Glomerellales</taxon>
        <taxon>Glomerellaceae</taxon>
        <taxon>Colletotrichum</taxon>
        <taxon>Colletotrichum destructivum species complex</taxon>
    </lineage>
</organism>
<evidence type="ECO:0000313" key="4">
    <source>
        <dbReference type="Proteomes" id="UP000092177"/>
    </source>
</evidence>
<feature type="domain" description="N-acetyltransferase" evidence="2">
    <location>
        <begin position="155"/>
        <end position="216"/>
    </location>
</feature>
<dbReference type="OrthoDB" id="41532at2759"/>
<protein>
    <submittedName>
        <fullName evidence="3">GNAT family</fullName>
    </submittedName>
</protein>
<dbReference type="VEuPathDB" id="FungiDB:CH63R_03749"/>
<proteinExistence type="predicted"/>
<keyword evidence="4" id="KW-1185">Reference proteome</keyword>
<dbReference type="Gene3D" id="3.40.630.30">
    <property type="match status" value="1"/>
</dbReference>
<dbReference type="GO" id="GO:0016747">
    <property type="term" value="F:acyltransferase activity, transferring groups other than amino-acyl groups"/>
    <property type="evidence" value="ECO:0007669"/>
    <property type="project" value="InterPro"/>
</dbReference>
<accession>A0A1B7YHB8</accession>
<dbReference type="SUPFAM" id="SSF55729">
    <property type="entry name" value="Acyl-CoA N-acyltransferases (Nat)"/>
    <property type="match status" value="1"/>
</dbReference>
<gene>
    <name evidence="3" type="ORF">CH63R_03749</name>
</gene>
<reference evidence="4" key="1">
    <citation type="journal article" date="2017" name="BMC Genomics">
        <title>Gapless genome assembly of Colletotrichum higginsianum reveals chromosome structure and association of transposable elements with secondary metabolite gene clusters.</title>
        <authorList>
            <person name="Dallery J.-F."/>
            <person name="Lapalu N."/>
            <person name="Zampounis A."/>
            <person name="Pigne S."/>
            <person name="Luyten I."/>
            <person name="Amselem J."/>
            <person name="Wittenberg A.H.J."/>
            <person name="Zhou S."/>
            <person name="de Queiroz M.V."/>
            <person name="Robin G.P."/>
            <person name="Auger A."/>
            <person name="Hainaut M."/>
            <person name="Henrissat B."/>
            <person name="Kim K.-T."/>
            <person name="Lee Y.-H."/>
            <person name="Lespinet O."/>
            <person name="Schwartz D.C."/>
            <person name="Thon M.R."/>
            <person name="O'Connell R.J."/>
        </authorList>
    </citation>
    <scope>NUCLEOTIDE SEQUENCE [LARGE SCALE GENOMIC DNA]</scope>
    <source>
        <strain evidence="4">IMI 349063</strain>
    </source>
</reference>
<dbReference type="EMBL" id="LTAN01000003">
    <property type="protein sequence ID" value="OBR11453.1"/>
    <property type="molecule type" value="Genomic_DNA"/>
</dbReference>
<feature type="region of interest" description="Disordered" evidence="1">
    <location>
        <begin position="76"/>
        <end position="97"/>
    </location>
</feature>
<dbReference type="RefSeq" id="XP_018159970.1">
    <property type="nucleotide sequence ID" value="XM_018298724.1"/>
</dbReference>
<dbReference type="Proteomes" id="UP000092177">
    <property type="component" value="Chromosome 3"/>
</dbReference>
<evidence type="ECO:0000313" key="3">
    <source>
        <dbReference type="EMBL" id="OBR11453.1"/>
    </source>
</evidence>
<dbReference type="GeneID" id="28862831"/>
<evidence type="ECO:0000256" key="1">
    <source>
        <dbReference type="SAM" id="MobiDB-lite"/>
    </source>
</evidence>
<name>A0A1B7YHB8_COLHI</name>
<evidence type="ECO:0000259" key="2">
    <source>
        <dbReference type="Pfam" id="PF00583"/>
    </source>
</evidence>
<dbReference type="InterPro" id="IPR000182">
    <property type="entry name" value="GNAT_dom"/>
</dbReference>
<comment type="caution">
    <text evidence="3">The sequence shown here is derived from an EMBL/GenBank/DDBJ whole genome shotgun (WGS) entry which is preliminary data.</text>
</comment>